<gene>
    <name evidence="1" type="ORF">BLNAU_4455</name>
</gene>
<comment type="caution">
    <text evidence="1">The sequence shown here is derived from an EMBL/GenBank/DDBJ whole genome shotgun (WGS) entry which is preliminary data.</text>
</comment>
<evidence type="ECO:0000313" key="2">
    <source>
        <dbReference type="Proteomes" id="UP001281761"/>
    </source>
</evidence>
<proteinExistence type="predicted"/>
<name>A0ABQ9Y9V5_9EUKA</name>
<dbReference type="Proteomes" id="UP001281761">
    <property type="component" value="Unassembled WGS sequence"/>
</dbReference>
<accession>A0ABQ9Y9V5</accession>
<evidence type="ECO:0000313" key="1">
    <source>
        <dbReference type="EMBL" id="KAK2960557.1"/>
    </source>
</evidence>
<sequence>MDDFLPNTSQFLAKVATHETNLSHIADVANKYDYGRIESTRSKKLIDLYSELLHSQATNHNPTINPQSNAVCRRLFTTSANISPLLSDVPFTNELITLLYKFFKYYLSALTTVSHPRPSRHVPKIQVRLSNYPLDVLISSLTNTVLPDPQTHSIAFRSKWKDLIGCLSSTRSLLTHSDTTTFTSDLFAPQDRFYSQHIQHLTIWREQTSVLFEQTRGFITSMRLFEDYLNSKTIPTDLFTHFRRLSPDITTLMIQSHSFIHEGSELSLNLEILRQFLMDPSVSTTTIELITQQLGEISTIQKNLFEFIHILEVFTDDSILQSISTEFHAQRLESLLELASLETRSHLNGIISSRNLDFSSQQLDQLETTFSQSLLLSQSFSESELNQPLFVPEEVVQIRDEEMRDIEEEENIIPIILILQQAQANKKEWEDVFNTLSDEWNQTHLSLQTLYSDLCRTPFVLNEDPDSDLFSLTPVFGQIRTTLDNFETFLGSSLSSLKDSRLSFQEIVNTLIKMTDQLESSTLKPSPHLSDQEDFSSFLVYTDQIQTRLDVFHSSQTSVSIPKVRDAFNAHQGILQSIGEAVIFPLAEIIHSFCSSVQQTAIEASKFLLQAPSTKTVSFGQFCLNQIWVYQTVYPICVTLLDYISTLHKTLTKDAESDPSQFLDFLQKNLDDIALLIFPRKVSSLESFSLQQTGSALDSTLDSQVADTAHINLVDMAYELFTAQQDGLTDNMIVTQAALTVIQPFFESLSKVVRLPQDQYNPETHLLTTTMLSSSTKQMIQRFSSFILSLIDRQDQFTTPDDLKGLQQLQILADLDPARSISIQLVIDEETKEDIDIDICSVDSLFLCIREYHNTAFTLINRACQERSVMQNIQVDSVAHNSLTGTKTTSHEEKKQHIRHLAETFTNRQVGREMETVALLELEQGVIHQSSLLTQQCSHNHSSTGPNAKSCFCSVIRNVGAVIPFSSLFTKICSSLVENERTLLEDILTDDPPEISRTFNTKPIEDRLTHVQNDLKRIPSTDTIPVPLIGKFIQLTKKYWGEVVEAFTLLVDDETPSDDPAVSALRSTSIVLLCSIWHINDSLHIRQESLKFSETNRSFKNLQDENSLLATIPLSSNQLAGIDTGGPSSMNLSLNLLSFCDEWTDRLSAPFLSKTLTDWNMELLECEESMSKLSPNEFPIHILIDNLREIQDGHADETAPDLLSSEFVDLVTQSWRQFEAKRDSFTVQINERSQRYDEITERCQKYESIFDLTASLVNSFMESTVELADDVDSYRELLAHPEDTDAKSNIDSIISFVALQIQLFIQTRESFFTSINKLANLSLFTTSDIKLFFEIAADTRTDQSEEEDLTFNNQSPLPSTIFPFNTKELGTLNESFHQSTSSFFELMLSLVRITVNAFDSIVESQFEDLFVDFVKSLLNESRQFINAISSTSRITFLSIPNATANLTTISNSFKRSLTPLSLAKSVFSQRGSHLTPLTGNLTFSGPIRKLHQASENKRIIQHVTAVNEHLKTIYQIGSMINTQDQSTGSAIDLPISISNRISPEIHNYSLFLQTISSNQTQIQSHFQILKDSILDSVAKTCNLLTTVTQAIEESSDILLDKTERDFRLHIIASEKEDLLESLSNCVEAEKTFFDVEPSATFSDRQIILYSNDFKQIAEIASTFTSSSVLTPIVENTDQSDFPTPPLSTLSLLAPSDTLTTFLEMNDGYILNQTDLTLAVKEISKTFKQLKQELRNAEEYGISDSSNELNVDSLQHAINTSQRLIDSIQQLLHRAIKLSADYALEFRITSDPSNSEDHIHFEHSSTLQALVVEISMFLVETKRTLQLDEVQLMINKVILKLASFLYSFLLFTKTEIGMQNLQQNQKLSFSVAFPFLLDFDQLAIFLDFFLALAPHYVDRISATTPDITSDIPSIWLEIHRTLKERRDEIAEKALHIDMPEHFESDLTTAPLLEWLQSCLKAIMKPEPPSNTIFQSGEDETDTSDDNHEVLLVPSEFPTTLSDWLPKLVAFKSICQKPVSEIINPTSTLAVICEIVIEAVYTLDIVQSFRHTQPSPALRQVPKIGQLHRPLHTSIEPILLDFLVCLGKEIDFELDVVERELFSIEDQLMDDVDDILRTGLFPSSIQEYEQAHRKATQAVDQLEFSVGQLMGPTLLSSLVEHHRLFGTLLSQHYSLLDTQHDDTLVRKPLSPLFRSDFISDRVDALSTGYLNLRERLQASSQSKNLHLMASNDDLSRLGAIQQELVTVTTFTEALNSFYESPFKDSLDEMIIQQHLNVDDSVPTIPVLFHQQLRQLQIVQNSMKMYTHHLIVLSQTHLLKSQPEVSQPEVSQPEVSQPEVSQPEVSQPEVAILLDFCNVGSTLECLVKTYLDALSSQLVWIPVVSLIGSTLTILLSQQPQIGALADFLNSLPDMPPVSRCVCQSPILESSFCDDSILEIAEDEANEYLQNLLTLFVTRLLSKEFFLREQLLNECWRMQQQLPSERIKTVITKLRSEIEDSFSSEGIPEYQKGSTFWSPQLTDSLKQVIKMIIRKSKETPT</sequence>
<keyword evidence="2" id="KW-1185">Reference proteome</keyword>
<dbReference type="EMBL" id="JARBJD010000022">
    <property type="protein sequence ID" value="KAK2960557.1"/>
    <property type="molecule type" value="Genomic_DNA"/>
</dbReference>
<reference evidence="1 2" key="1">
    <citation type="journal article" date="2022" name="bioRxiv">
        <title>Genomics of Preaxostyla Flagellates Illuminates Evolutionary Transitions and the Path Towards Mitochondrial Loss.</title>
        <authorList>
            <person name="Novak L.V.F."/>
            <person name="Treitli S.C."/>
            <person name="Pyrih J."/>
            <person name="Halakuc P."/>
            <person name="Pipaliya S.V."/>
            <person name="Vacek V."/>
            <person name="Brzon O."/>
            <person name="Soukal P."/>
            <person name="Eme L."/>
            <person name="Dacks J.B."/>
            <person name="Karnkowska A."/>
            <person name="Elias M."/>
            <person name="Hampl V."/>
        </authorList>
    </citation>
    <scope>NUCLEOTIDE SEQUENCE [LARGE SCALE GENOMIC DNA]</scope>
    <source>
        <strain evidence="1">NAU3</strain>
        <tissue evidence="1">Gut</tissue>
    </source>
</reference>
<organism evidence="1 2">
    <name type="scientific">Blattamonas nauphoetae</name>
    <dbReference type="NCBI Taxonomy" id="2049346"/>
    <lineage>
        <taxon>Eukaryota</taxon>
        <taxon>Metamonada</taxon>
        <taxon>Preaxostyla</taxon>
        <taxon>Oxymonadida</taxon>
        <taxon>Blattamonas</taxon>
    </lineage>
</organism>
<protein>
    <submittedName>
        <fullName evidence="1">Uncharacterized protein</fullName>
    </submittedName>
</protein>